<gene>
    <name evidence="2" type="ORF">E1298_02270</name>
</gene>
<organism evidence="2 3">
    <name type="scientific">Actinomadura rubrisoli</name>
    <dbReference type="NCBI Taxonomy" id="2530368"/>
    <lineage>
        <taxon>Bacteria</taxon>
        <taxon>Bacillati</taxon>
        <taxon>Actinomycetota</taxon>
        <taxon>Actinomycetes</taxon>
        <taxon>Streptosporangiales</taxon>
        <taxon>Thermomonosporaceae</taxon>
        <taxon>Actinomadura</taxon>
    </lineage>
</organism>
<dbReference type="OrthoDB" id="1099523at2"/>
<feature type="chain" id="PRO_5020664314" evidence="1">
    <location>
        <begin position="28"/>
        <end position="135"/>
    </location>
</feature>
<evidence type="ECO:0000256" key="1">
    <source>
        <dbReference type="SAM" id="SignalP"/>
    </source>
</evidence>
<sequence length="135" mass="14384">MRKALSALAVVGTAAGALTFAAGPASADPGSSYCGSGYRTVDSHTLYGGSNSATIYLTYNSGNGYNCTVTVLNNPGYRYYLSTFVQTGSARDSDSGEFSRYAGPTYVYGRNQCVKWGGQLDVDPGTYWESPWHHC</sequence>
<feature type="signal peptide" evidence="1">
    <location>
        <begin position="1"/>
        <end position="27"/>
    </location>
</feature>
<protein>
    <submittedName>
        <fullName evidence="2">Spore-associated protein</fullName>
    </submittedName>
</protein>
<dbReference type="RefSeq" id="WP_131889044.1">
    <property type="nucleotide sequence ID" value="NZ_SMKU01000004.1"/>
</dbReference>
<proteinExistence type="predicted"/>
<keyword evidence="1" id="KW-0732">Signal</keyword>
<dbReference type="Proteomes" id="UP000294513">
    <property type="component" value="Unassembled WGS sequence"/>
</dbReference>
<evidence type="ECO:0000313" key="3">
    <source>
        <dbReference type="Proteomes" id="UP000294513"/>
    </source>
</evidence>
<dbReference type="EMBL" id="SMKU01000004">
    <property type="protein sequence ID" value="TDD96826.1"/>
    <property type="molecule type" value="Genomic_DNA"/>
</dbReference>
<dbReference type="AlphaFoldDB" id="A0A4R5CD94"/>
<name>A0A4R5CD94_9ACTN</name>
<accession>A0A4R5CD94</accession>
<evidence type="ECO:0000313" key="2">
    <source>
        <dbReference type="EMBL" id="TDD96826.1"/>
    </source>
</evidence>
<comment type="caution">
    <text evidence="2">The sequence shown here is derived from an EMBL/GenBank/DDBJ whole genome shotgun (WGS) entry which is preliminary data.</text>
</comment>
<reference evidence="2 3" key="1">
    <citation type="submission" date="2019-03" db="EMBL/GenBank/DDBJ databases">
        <title>Draft genome sequences of novel Actinobacteria.</title>
        <authorList>
            <person name="Sahin N."/>
            <person name="Ay H."/>
            <person name="Saygin H."/>
        </authorList>
    </citation>
    <scope>NUCLEOTIDE SEQUENCE [LARGE SCALE GENOMIC DNA]</scope>
    <source>
        <strain evidence="2 3">H3C3</strain>
    </source>
</reference>
<keyword evidence="3" id="KW-1185">Reference proteome</keyword>